<keyword evidence="11" id="KW-1185">Reference proteome</keyword>
<feature type="transmembrane region" description="Helical" evidence="8">
    <location>
        <begin position="428"/>
        <end position="447"/>
    </location>
</feature>
<feature type="transmembrane region" description="Helical" evidence="8">
    <location>
        <begin position="315"/>
        <end position="334"/>
    </location>
</feature>
<dbReference type="EMBL" id="CP036276">
    <property type="protein sequence ID" value="QDU44260.1"/>
    <property type="molecule type" value="Genomic_DNA"/>
</dbReference>
<evidence type="ECO:0000256" key="7">
    <source>
        <dbReference type="ARBA" id="ARBA00023136"/>
    </source>
</evidence>
<feature type="transmembrane region" description="Helical" evidence="8">
    <location>
        <begin position="402"/>
        <end position="421"/>
    </location>
</feature>
<dbReference type="KEGG" id="sdyn:Mal52_27390"/>
<dbReference type="GO" id="GO:0006493">
    <property type="term" value="P:protein O-linked glycosylation"/>
    <property type="evidence" value="ECO:0007669"/>
    <property type="project" value="InterPro"/>
</dbReference>
<sequence>MGTWDRTARLGRRDYLLLTVYCLVLFGLAMVSGRGLSIHESVLPQSAREMYADGDWVVPKRGGAPWMESPPLPQWATVAVASLFGRCDTVAIVRLGPTLVATAVVLMVAWMATLFFGRGLGLLSGFVMATTCQFLRYAWLAEDEIYLCGLVTAAVALFVKLEFADADPAAEVREPCGFFGGRQPAVLALFIALGMTNLAKGLIFGTAMAVIPMAAYLLWNADLGRIRRYLWFWGWLAFAVVMLAWPVAAYLRYPDVVDVWRFDLGGRLDGSYQASAEPWWYYPVNLLWILAPWTLVIPFGMWATRDAAIRTRYSAERFLWCWALFVPAVFSLAQGKHHHYLLHAIAPWSILAAVGLYKVREAMLAWPKSIHNPFWSLGTTALPILVAIWLLRDRIPGGSNVYLPVMVACPFLIVLLSWAIMHLSATRAATALFMTMALAYSFGHVVAAKYVDTHRIDTQFLTDVRTQIPADEQILVDLNVEALRGFMLLFYLDDNAVPLHNLSFALDDRIENPSVFVLTRANRRETLDEIGTTREVMQSPQTGRETSAADRLTLFRLTYHQQSRGVSAEKVRISPMQAMYRDEGPVLR</sequence>
<keyword evidence="2" id="KW-1003">Cell membrane</keyword>
<feature type="transmembrane region" description="Helical" evidence="8">
    <location>
        <begin position="231"/>
        <end position="251"/>
    </location>
</feature>
<feature type="transmembrane region" description="Helical" evidence="8">
    <location>
        <begin position="119"/>
        <end position="139"/>
    </location>
</feature>
<dbReference type="RefSeq" id="WP_197534871.1">
    <property type="nucleotide sequence ID" value="NZ_CP036276.1"/>
</dbReference>
<dbReference type="InterPro" id="IPR050297">
    <property type="entry name" value="LipidA_mod_glycosyltrf_83"/>
</dbReference>
<gene>
    <name evidence="10" type="primary">arnT_2</name>
    <name evidence="10" type="ORF">Mal52_27390</name>
</gene>
<evidence type="ECO:0000256" key="4">
    <source>
        <dbReference type="ARBA" id="ARBA00022679"/>
    </source>
</evidence>
<dbReference type="PANTHER" id="PTHR33908:SF11">
    <property type="entry name" value="MEMBRANE PROTEIN"/>
    <property type="match status" value="1"/>
</dbReference>
<feature type="transmembrane region" description="Helical" evidence="8">
    <location>
        <begin position="201"/>
        <end position="219"/>
    </location>
</feature>
<feature type="transmembrane region" description="Helical" evidence="8">
    <location>
        <begin position="371"/>
        <end position="390"/>
    </location>
</feature>
<feature type="transmembrane region" description="Helical" evidence="8">
    <location>
        <begin position="279"/>
        <end position="303"/>
    </location>
</feature>
<protein>
    <submittedName>
        <fullName evidence="10">Undecaprenyl phosphate-alpha-4-amino-4-deoxy-L-arabinose arabinosyl transferase</fullName>
        <ecNumber evidence="10">2.4.2.43</ecNumber>
    </submittedName>
</protein>
<dbReference type="PANTHER" id="PTHR33908">
    <property type="entry name" value="MANNOSYLTRANSFERASE YKCB-RELATED"/>
    <property type="match status" value="1"/>
</dbReference>
<dbReference type="EC" id="2.4.2.43" evidence="10"/>
<evidence type="ECO:0000256" key="8">
    <source>
        <dbReference type="SAM" id="Phobius"/>
    </source>
</evidence>
<evidence type="ECO:0000313" key="10">
    <source>
        <dbReference type="EMBL" id="QDU44260.1"/>
    </source>
</evidence>
<keyword evidence="5 8" id="KW-0812">Transmembrane</keyword>
<feature type="transmembrane region" description="Helical" evidence="8">
    <location>
        <begin position="91"/>
        <end position="112"/>
    </location>
</feature>
<evidence type="ECO:0000256" key="2">
    <source>
        <dbReference type="ARBA" id="ARBA00022475"/>
    </source>
</evidence>
<evidence type="ECO:0000256" key="6">
    <source>
        <dbReference type="ARBA" id="ARBA00022989"/>
    </source>
</evidence>
<dbReference type="GO" id="GO:0000030">
    <property type="term" value="F:mannosyltransferase activity"/>
    <property type="evidence" value="ECO:0007669"/>
    <property type="project" value="InterPro"/>
</dbReference>
<keyword evidence="4 10" id="KW-0808">Transferase</keyword>
<dbReference type="Pfam" id="PF02366">
    <property type="entry name" value="PMT"/>
    <property type="match status" value="1"/>
</dbReference>
<accession>A0A517ZPB8</accession>
<dbReference type="GO" id="GO:0103015">
    <property type="term" value="F:4-amino-4-deoxy-L-arabinose transferase activity"/>
    <property type="evidence" value="ECO:0007669"/>
    <property type="project" value="UniProtKB-EC"/>
</dbReference>
<evidence type="ECO:0000256" key="1">
    <source>
        <dbReference type="ARBA" id="ARBA00004651"/>
    </source>
</evidence>
<proteinExistence type="predicted"/>
<dbReference type="GO" id="GO:0005886">
    <property type="term" value="C:plasma membrane"/>
    <property type="evidence" value="ECO:0007669"/>
    <property type="project" value="UniProtKB-SubCell"/>
</dbReference>
<keyword evidence="6 8" id="KW-1133">Transmembrane helix</keyword>
<comment type="subcellular location">
    <subcellularLocation>
        <location evidence="1">Cell membrane</location>
        <topology evidence="1">Multi-pass membrane protein</topology>
    </subcellularLocation>
</comment>
<organism evidence="10 11">
    <name type="scientific">Symmachiella dynata</name>
    <dbReference type="NCBI Taxonomy" id="2527995"/>
    <lineage>
        <taxon>Bacteria</taxon>
        <taxon>Pseudomonadati</taxon>
        <taxon>Planctomycetota</taxon>
        <taxon>Planctomycetia</taxon>
        <taxon>Planctomycetales</taxon>
        <taxon>Planctomycetaceae</taxon>
        <taxon>Symmachiella</taxon>
    </lineage>
</organism>
<keyword evidence="7 8" id="KW-0472">Membrane</keyword>
<evidence type="ECO:0000259" key="9">
    <source>
        <dbReference type="Pfam" id="PF02366"/>
    </source>
</evidence>
<evidence type="ECO:0000256" key="3">
    <source>
        <dbReference type="ARBA" id="ARBA00022676"/>
    </source>
</evidence>
<dbReference type="Proteomes" id="UP000319383">
    <property type="component" value="Chromosome"/>
</dbReference>
<feature type="domain" description="ArnT-like N-terminal" evidence="9">
    <location>
        <begin position="88"/>
        <end position="255"/>
    </location>
</feature>
<reference evidence="10 11" key="1">
    <citation type="submission" date="2019-02" db="EMBL/GenBank/DDBJ databases">
        <title>Deep-cultivation of Planctomycetes and their phenomic and genomic characterization uncovers novel biology.</title>
        <authorList>
            <person name="Wiegand S."/>
            <person name="Jogler M."/>
            <person name="Boedeker C."/>
            <person name="Pinto D."/>
            <person name="Vollmers J."/>
            <person name="Rivas-Marin E."/>
            <person name="Kohn T."/>
            <person name="Peeters S.H."/>
            <person name="Heuer A."/>
            <person name="Rast P."/>
            <person name="Oberbeckmann S."/>
            <person name="Bunk B."/>
            <person name="Jeske O."/>
            <person name="Meyerdierks A."/>
            <person name="Storesund J.E."/>
            <person name="Kallscheuer N."/>
            <person name="Luecker S."/>
            <person name="Lage O.M."/>
            <person name="Pohl T."/>
            <person name="Merkel B.J."/>
            <person name="Hornburger P."/>
            <person name="Mueller R.-W."/>
            <person name="Bruemmer F."/>
            <person name="Labrenz M."/>
            <person name="Spormann A.M."/>
            <person name="Op den Camp H."/>
            <person name="Overmann J."/>
            <person name="Amann R."/>
            <person name="Jetten M.S.M."/>
            <person name="Mascher T."/>
            <person name="Medema M.H."/>
            <person name="Devos D.P."/>
            <person name="Kaster A.-K."/>
            <person name="Ovreas L."/>
            <person name="Rohde M."/>
            <person name="Galperin M.Y."/>
            <person name="Jogler C."/>
        </authorList>
    </citation>
    <scope>NUCLEOTIDE SEQUENCE [LARGE SCALE GENOMIC DNA]</scope>
    <source>
        <strain evidence="10 11">Mal52</strain>
    </source>
</reference>
<evidence type="ECO:0000313" key="11">
    <source>
        <dbReference type="Proteomes" id="UP000319383"/>
    </source>
</evidence>
<feature type="transmembrane region" description="Helical" evidence="8">
    <location>
        <begin position="15"/>
        <end position="36"/>
    </location>
</feature>
<dbReference type="GO" id="GO:0009103">
    <property type="term" value="P:lipopolysaccharide biosynthetic process"/>
    <property type="evidence" value="ECO:0007669"/>
    <property type="project" value="UniProtKB-ARBA"/>
</dbReference>
<keyword evidence="3 10" id="KW-0328">Glycosyltransferase</keyword>
<name>A0A517ZPB8_9PLAN</name>
<evidence type="ECO:0000256" key="5">
    <source>
        <dbReference type="ARBA" id="ARBA00022692"/>
    </source>
</evidence>
<dbReference type="AlphaFoldDB" id="A0A517ZPB8"/>
<dbReference type="InterPro" id="IPR003342">
    <property type="entry name" value="ArnT-like_N"/>
</dbReference>